<dbReference type="AlphaFoldDB" id="A0AAV2VMJ6"/>
<sequence>MFGKENTHLTVQKIEYGSVFGVERLVFDDEDIKHKLLFKSEMEGLTSLFCTDTLKGLVAEHQLTGIGFSEDLTGINFID</sequence>
<dbReference type="Proteomes" id="UP000018211">
    <property type="component" value="Unassembled WGS sequence"/>
</dbReference>
<comment type="caution">
    <text evidence="1">The sequence shown here is derived from an EMBL/GenBank/DDBJ whole genome shotgun (WGS) entry which is preliminary data.</text>
</comment>
<gene>
    <name evidence="1" type="ORF">VIBNISOn1_1540074</name>
</gene>
<evidence type="ECO:0000313" key="1">
    <source>
        <dbReference type="EMBL" id="CCO45706.1"/>
    </source>
</evidence>
<proteinExistence type="predicted"/>
<accession>A0AAV2VMJ6</accession>
<dbReference type="EMBL" id="CAOF01000062">
    <property type="protein sequence ID" value="CCO45706.1"/>
    <property type="molecule type" value="Genomic_DNA"/>
</dbReference>
<organism evidence="1 2">
    <name type="scientific">Vibrio nigripulchritudo SOn1</name>
    <dbReference type="NCBI Taxonomy" id="1238450"/>
    <lineage>
        <taxon>Bacteria</taxon>
        <taxon>Pseudomonadati</taxon>
        <taxon>Pseudomonadota</taxon>
        <taxon>Gammaproteobacteria</taxon>
        <taxon>Vibrionales</taxon>
        <taxon>Vibrionaceae</taxon>
        <taxon>Vibrio</taxon>
    </lineage>
</organism>
<reference evidence="1 2" key="1">
    <citation type="journal article" date="2013" name="ISME J.">
        <title>Comparative genomics of pathogenic lineages of Vibrio nigripulchritudo identifies virulence-associated traits.</title>
        <authorList>
            <person name="Goudenege D."/>
            <person name="Labreuche Y."/>
            <person name="Krin E."/>
            <person name="Ansquer D."/>
            <person name="Mangenot S."/>
            <person name="Calteau A."/>
            <person name="Medigue C."/>
            <person name="Mazel D."/>
            <person name="Polz M.F."/>
            <person name="Le Roux F."/>
        </authorList>
    </citation>
    <scope>NUCLEOTIDE SEQUENCE [LARGE SCALE GENOMIC DNA]</scope>
    <source>
        <strain evidence="1 2">SOn1</strain>
    </source>
</reference>
<evidence type="ECO:0000313" key="2">
    <source>
        <dbReference type="Proteomes" id="UP000018211"/>
    </source>
</evidence>
<name>A0AAV2VMJ6_9VIBR</name>
<protein>
    <submittedName>
        <fullName evidence="1">Uncharacterized protein</fullName>
    </submittedName>
</protein>